<feature type="transmembrane region" description="Helical" evidence="11">
    <location>
        <begin position="2417"/>
        <end position="2438"/>
    </location>
</feature>
<keyword evidence="17" id="KW-1185">Reference proteome</keyword>
<protein>
    <submittedName>
        <fullName evidence="18">Piezo-type mechanosensitive ion channel component isoform X9</fullName>
    </submittedName>
</protein>
<evidence type="ECO:0000259" key="13">
    <source>
        <dbReference type="Pfam" id="PF15917"/>
    </source>
</evidence>
<feature type="transmembrane region" description="Helical" evidence="11">
    <location>
        <begin position="816"/>
        <end position="844"/>
    </location>
</feature>
<evidence type="ECO:0000259" key="12">
    <source>
        <dbReference type="Pfam" id="PF12166"/>
    </source>
</evidence>
<evidence type="ECO:0000256" key="11">
    <source>
        <dbReference type="SAM" id="Phobius"/>
    </source>
</evidence>
<feature type="compositionally biased region" description="Basic residues" evidence="10">
    <location>
        <begin position="2098"/>
        <end position="2109"/>
    </location>
</feature>
<dbReference type="GO" id="GO:0008381">
    <property type="term" value="F:mechanosensitive monoatomic ion channel activity"/>
    <property type="evidence" value="ECO:0007669"/>
    <property type="project" value="InterPro"/>
</dbReference>
<feature type="region of interest" description="Disordered" evidence="10">
    <location>
        <begin position="1558"/>
        <end position="1579"/>
    </location>
</feature>
<feature type="compositionally biased region" description="Low complexity" evidence="10">
    <location>
        <begin position="1407"/>
        <end position="1439"/>
    </location>
</feature>
<feature type="transmembrane region" description="Helical" evidence="11">
    <location>
        <begin position="2590"/>
        <end position="2613"/>
    </location>
</feature>
<evidence type="ECO:0000256" key="10">
    <source>
        <dbReference type="SAM" id="MobiDB-lite"/>
    </source>
</evidence>
<dbReference type="Pfam" id="PF12166">
    <property type="entry name" value="Piezo_cap"/>
    <property type="match status" value="1"/>
</dbReference>
<feature type="compositionally biased region" description="Basic and acidic residues" evidence="10">
    <location>
        <begin position="1870"/>
        <end position="1880"/>
    </location>
</feature>
<feature type="region of interest" description="Disordered" evidence="10">
    <location>
        <begin position="347"/>
        <end position="374"/>
    </location>
</feature>
<evidence type="ECO:0000256" key="5">
    <source>
        <dbReference type="ARBA" id="ARBA00022692"/>
    </source>
</evidence>
<evidence type="ECO:0000256" key="4">
    <source>
        <dbReference type="ARBA" id="ARBA00022475"/>
    </source>
</evidence>
<proteinExistence type="inferred from homology"/>
<keyword evidence="8 11" id="KW-0472">Membrane</keyword>
<accession>A0A6J2SNI8</accession>
<evidence type="ECO:0000259" key="14">
    <source>
        <dbReference type="Pfam" id="PF23188"/>
    </source>
</evidence>
<feature type="region of interest" description="Disordered" evidence="10">
    <location>
        <begin position="2294"/>
        <end position="2316"/>
    </location>
</feature>
<feature type="transmembrane region" description="Helical" evidence="11">
    <location>
        <begin position="252"/>
        <end position="273"/>
    </location>
</feature>
<gene>
    <name evidence="18" type="primary">LOC111599399</name>
</gene>
<feature type="transmembrane region" description="Helical" evidence="11">
    <location>
        <begin position="26"/>
        <end position="44"/>
    </location>
</feature>
<feature type="region of interest" description="Disordered" evidence="10">
    <location>
        <begin position="2079"/>
        <end position="2115"/>
    </location>
</feature>
<dbReference type="Proteomes" id="UP000504633">
    <property type="component" value="Unplaced"/>
</dbReference>
<feature type="compositionally biased region" description="Polar residues" evidence="10">
    <location>
        <begin position="2048"/>
        <end position="2057"/>
    </location>
</feature>
<organism evidence="17 18">
    <name type="scientific">Drosophila hydei</name>
    <name type="common">Fruit fly</name>
    <dbReference type="NCBI Taxonomy" id="7224"/>
    <lineage>
        <taxon>Eukaryota</taxon>
        <taxon>Metazoa</taxon>
        <taxon>Ecdysozoa</taxon>
        <taxon>Arthropoda</taxon>
        <taxon>Hexapoda</taxon>
        <taxon>Insecta</taxon>
        <taxon>Pterygota</taxon>
        <taxon>Neoptera</taxon>
        <taxon>Endopterygota</taxon>
        <taxon>Diptera</taxon>
        <taxon>Brachycera</taxon>
        <taxon>Muscomorpha</taxon>
        <taxon>Ephydroidea</taxon>
        <taxon>Drosophilidae</taxon>
        <taxon>Drosophila</taxon>
    </lineage>
</organism>
<keyword evidence="4" id="KW-1003">Cell membrane</keyword>
<feature type="transmembrane region" description="Helical" evidence="11">
    <location>
        <begin position="392"/>
        <end position="409"/>
    </location>
</feature>
<feature type="compositionally biased region" description="Low complexity" evidence="10">
    <location>
        <begin position="2769"/>
        <end position="2798"/>
    </location>
</feature>
<evidence type="ECO:0000256" key="7">
    <source>
        <dbReference type="ARBA" id="ARBA00023065"/>
    </source>
</evidence>
<dbReference type="InterPro" id="IPR031805">
    <property type="entry name" value="Piezo_TM25-28"/>
</dbReference>
<keyword evidence="6 11" id="KW-1133">Transmembrane helix</keyword>
<reference evidence="18" key="1">
    <citation type="submission" date="2025-08" db="UniProtKB">
        <authorList>
            <consortium name="RefSeq"/>
        </authorList>
    </citation>
    <scope>IDENTIFICATION</scope>
    <source>
        <strain evidence="18">15085-1641.00</strain>
        <tissue evidence="18">Whole body</tissue>
    </source>
</reference>
<evidence type="ECO:0000256" key="6">
    <source>
        <dbReference type="ARBA" id="ARBA00022989"/>
    </source>
</evidence>
<dbReference type="InterPro" id="IPR031334">
    <property type="entry name" value="Piezo_cap_dom"/>
</dbReference>
<feature type="transmembrane region" description="Helical" evidence="11">
    <location>
        <begin position="2481"/>
        <end position="2498"/>
    </location>
</feature>
<feature type="transmembrane region" description="Helical" evidence="11">
    <location>
        <begin position="1074"/>
        <end position="1091"/>
    </location>
</feature>
<keyword evidence="5 11" id="KW-0812">Transmembrane</keyword>
<dbReference type="OrthoDB" id="303066at2759"/>
<name>A0A6J2SNI8_DROHY</name>
<feature type="transmembrane region" description="Helical" evidence="11">
    <location>
        <begin position="850"/>
        <end position="872"/>
    </location>
</feature>
<evidence type="ECO:0000256" key="9">
    <source>
        <dbReference type="ARBA" id="ARBA00023303"/>
    </source>
</evidence>
<feature type="compositionally biased region" description="Low complexity" evidence="10">
    <location>
        <begin position="3007"/>
        <end position="3018"/>
    </location>
</feature>
<feature type="transmembrane region" description="Helical" evidence="11">
    <location>
        <begin position="455"/>
        <end position="473"/>
    </location>
</feature>
<feature type="transmembrane region" description="Helical" evidence="11">
    <location>
        <begin position="2450"/>
        <end position="2469"/>
    </location>
</feature>
<dbReference type="InterPro" id="IPR056768">
    <property type="entry name" value="THU_Piezo"/>
</dbReference>
<sequence>MAFSYACLVLQRVVVPAVLVLASLMRPVGISFVYLLMFFISPFIPLATRRNFKGSVTAFFIILLALSAFVLLGHIALQVAAVSVSLPIYQCSFSERLLRHIGFMSFVDLKPMAIIEWLAPEVLVFATALACFLSVKRLANQTLSAEQLENGELPEAQSEPPAIGHDSNGADVQQATATTPLQQQQQQLRKRVSMISQHIHFEGLIKISPLFCLATLFFAAALRPSVPGGFYFLIFLLAGTYWATCQTLQRGFALLLRCVMVVLVLHSLCIVSYQTPWMQSHLNHTSLTARLIGLEPLIESYCSPDIRVLLYNNTLTLDSYLNPFALFFAYFALALTTKHLIKPRLVRQSTRKTRPTQEASGAATSPPTATRGNDIQLDQLERRSEHENSTTSILDQISYGFVSVGGFIYQNSYIFTNILMMAWSIVYHSWLTFVLLLWANVLWMIPNQRKAMMRSSPFIVLYAELLLVAQYIYGMDLNNNELPTKVSTAGINLQQIGFERPIENHMRPCVPLIVKTAFVLMFWVTSRQFFKEKRDRRRDSTLADIIAPLQITVGSAGSTYPINDGKKTSKFLKKAGDVIKNLLVRLWIWLLVLVIFLCAITGEDMTGFRICYMALFLFFLLVFQSSSKAWVKIMYGFWLFLIFYAMSILILIYTYQFDKFNTYWMEYLNVSETLQADIGLKLYKTKDLFLHLVSPTIIVILTVIQVHYFHKRFIASLQQQPTSVGAQGALQAPKQSEPGAVEAAQSKRRGSASSLRRSVCHTAESAPGVGATTDFETSVRDLVRISFRKIKNKSEYIFKRFKTVFWRFLELHIMKAVYIAAFVCSVSEVCVLHILFVGFCVLGATSRKSVQVVVSRLISFIVTIIVLSKMIYQIEYLDHKQYNVSCSDNRTSNNAEWIGLTKASKVEGGLMSLLRTYIIYMVIVTMHAVISLRQLQMRVKIGENVANQPKLLFQNITRADAEQDLVGLVKYLLNFGFYKFGIEISLIALVSTITYRQDIVAVVYAMWLVVLLLLKRSQCAKMWGIFQSFFAISILLQYIVLVGLPPSMCMVYPWDKGAFGESIQRWTMLPGALHFNHVPKLIFDFIVLIILNRQKSIFCIEQRYATNDDYPGGSNRSVIGDIAQLGRVPFDNPTHDFCSYIRNYSDILKNGVLCGFYWFTLAVVFLAGTNIADLLALGYLIGAFIFLWQGSDFYLRPINTIISRWKWLLAFNVTNIVIKTSIQMAGCLFMTPLTTNCCWLVHMLGITCTSNVINDQELMPGEDADLSIGPNECPKITHQVVLLWDAICFAFIIFQLRIFKSHYFCHIITDTKANNILASRGADIIERLRQKQIAHRHDHEKQVLHKIKRKMERIRATQQKMLRPLDKQTHFDGRRTPLEQSLAEEAPLAHQSSFVSCQGSGYQTPDGGSSSSSSGTSSPARPSVMSSHSSSSSAESVDSADAAVIIEPEINIMPCEEELNYVDVQSLSEEHLPVIKHRSPVSAVLGYCVTFSTCTLPSSKPNTPSTDALSALLTEGFLEPKRISLGLAPSEQSAQLNMQTLVPPLASYATALASSAGSSANLTPNLRRQHRRQSSTNAAVSWNETVSIKRSPLKQNVSAEREELVTMRDKSLHRRHLSMGNANYSLDEAQRVQRSSNLSGARDEAALSAAQRPHSWGPVGTAYHMESLMCAFYEPALLHGPSTRAGDYYMFEEMDDKFELDLIHDEIDFLEEENITESEMKMQRRKTLYDVWKDLNDAEYRRHLYMRERSYASEPGSRIALKDMAANSLDERDELTEHAAVAGDDDDADDDDTIECDVGIRTSTLSEPLDFGRRSQMLLDKSKDAPTDFFPSTSKGVSKERDAAGTTSTAKLAKDTTDLPAAAAPVASKETSDSKSKMEPDSGDVTAKDSDEDFDTNPIIRLLEGFLVTLTIRLNRFSRNYRFVNRILAGEKKTLKESSSLNRLGISSAAAMFHFLKSNLESDEPASSSTPRRSLPAMTTTTTTETIVTPTDNNHTSTTLDTTATITPLTPPEQAHVTPATSTPHQQSHAVEDIIELPVDTVDAAISRKQSISSSPPTKGRKSDCGLPEIRIKAPSIERSAQQQLPPPPPPPQPSHTPLHHQHHPHHYPALHQQQASIGSGSLSKHWSYEHVDSAGDFNLEEENFAQRDHHIIVEVLISSWYALLANTDLICYIVVFINQVVNASVISLPLPIMVFLWGTLSLPRPTKTFWVTLIAYTQAIVLIKCIFQFKLIWANYHDLINQPLTTAKIFGVEMKTHYAVYDLILLLVLFLHRYLLKSQGLWKSGYKDTDQQFAKPTASIDDREDSDNMSQPDSRQLNEDAAQKLSLQVSQVSLPGSPEYSKSAINQLERTKYTSSLHKFFFSLVHKSRLATDVYALMFLCDFVNFFVLLFGFTAFGTQQTESDGGVQTYLAENKVPVPFLIMLLVQFLLIVIDRALYLRKALVNKIIFHFFSVIGIHIWMFFVVPAVTERTFNSLAPPIIFYVIKCFYMLLSSYQIKSGYPKRILGNFFTKGFSMVNMIAFKVYMQIPFLYELRTILDWVCIDSTMTIFDWLKMEDIFSNIYLIRCTRQSETDFPAMRAQKKASLSKLIMGGTIVLLIVICIWGPLCLFALGNAVGTSNVPYQVSLSIRIGPYDPIYTTNNYDSIFEIDSKMYGQMTNAFIKNKQALTFIAGYDATDVAAVKLAGNSPSLWNIAPPDRERLTNDLRNNHTLIARFSYSLTRKAPAKGLKENVGDEHIIKLDETFEGRAALINMLNETYEQLQANGKSNANDTSNANGTTNANDTLNANTTNSNSSGNASEVVVVLPNMIPKFIKVLNSGDAFVVTVLSGKEQEYRPLVIKMHRDKATNGLWWEIRDFCYDNFYNTTLKDLAYSNCSSGIVMYTFNDKKFPSTFSFLTAGGIIGLYTTFVLLASRFMKSFIGGQNRKIMFEDLPYVDRVLQLCLDIYLVREALEFALEEDLFAKLLFLYRSPETLIKWTRPKEDYMDDDGDTDSIPSRMSVRRPEQLQQQQQQQQQQ</sequence>
<feature type="transmembrane region" description="Helical" evidence="11">
    <location>
        <begin position="320"/>
        <end position="341"/>
    </location>
</feature>
<keyword evidence="9" id="KW-0407">Ion channel</keyword>
<feature type="region of interest" description="Disordered" evidence="10">
    <location>
        <begin position="2982"/>
        <end position="3018"/>
    </location>
</feature>
<dbReference type="GO" id="GO:0005886">
    <property type="term" value="C:plasma membrane"/>
    <property type="evidence" value="ECO:0007669"/>
    <property type="project" value="UniProtKB-SubCell"/>
</dbReference>
<feature type="transmembrane region" description="Helical" evidence="11">
    <location>
        <begin position="606"/>
        <end position="623"/>
    </location>
</feature>
<feature type="transmembrane region" description="Helical" evidence="11">
    <location>
        <begin position="2375"/>
        <end position="2397"/>
    </location>
</feature>
<evidence type="ECO:0000256" key="1">
    <source>
        <dbReference type="ARBA" id="ARBA00004651"/>
    </source>
</evidence>
<feature type="domain" description="Piezo non-specific cation channel cap" evidence="12">
    <location>
        <begin position="2649"/>
        <end position="2982"/>
    </location>
</feature>
<feature type="transmembrane region" description="Helical" evidence="11">
    <location>
        <begin position="421"/>
        <end position="443"/>
    </location>
</feature>
<evidence type="ECO:0000259" key="16">
    <source>
        <dbReference type="Pfam" id="PF24874"/>
    </source>
</evidence>
<feature type="region of interest" description="Disordered" evidence="10">
    <location>
        <begin position="2047"/>
        <end position="2067"/>
    </location>
</feature>
<feature type="transmembrane region" description="Helical" evidence="11">
    <location>
        <begin position="199"/>
        <end position="222"/>
    </location>
</feature>
<keyword evidence="7" id="KW-0406">Ion transport</keyword>
<feature type="transmembrane region" description="Helical" evidence="11">
    <location>
        <begin position="582"/>
        <end position="600"/>
    </location>
</feature>
<dbReference type="RefSeq" id="XP_030079268.1">
    <property type="nucleotide sequence ID" value="XM_030223408.1"/>
</dbReference>
<dbReference type="InterPro" id="IPR027272">
    <property type="entry name" value="Piezo"/>
</dbReference>
<evidence type="ECO:0000256" key="3">
    <source>
        <dbReference type="ARBA" id="ARBA00022448"/>
    </source>
</evidence>
<dbReference type="PANTHER" id="PTHR47049:SF2">
    <property type="entry name" value="PIEZO-TYPE MECHANOSENSITIVE ION CHANNEL HOMOLOG"/>
    <property type="match status" value="1"/>
</dbReference>
<dbReference type="PANTHER" id="PTHR47049">
    <property type="entry name" value="PIEZO-TYPE MECHANOSENSITIVE ION CHANNEL HOMOLOG"/>
    <property type="match status" value="1"/>
</dbReference>
<feature type="transmembrane region" description="Helical" evidence="11">
    <location>
        <begin position="114"/>
        <end position="135"/>
    </location>
</feature>
<feature type="compositionally biased region" description="Low complexity" evidence="10">
    <location>
        <begin position="1979"/>
        <end position="2008"/>
    </location>
</feature>
<evidence type="ECO:0000259" key="15">
    <source>
        <dbReference type="Pfam" id="PF24871"/>
    </source>
</evidence>
<feature type="compositionally biased region" description="Pro residues" evidence="10">
    <location>
        <begin position="2085"/>
        <end position="2095"/>
    </location>
</feature>
<evidence type="ECO:0000313" key="18">
    <source>
        <dbReference type="RefSeq" id="XP_030079268.1"/>
    </source>
</evidence>
<dbReference type="Pfam" id="PF23188">
    <property type="entry name" value="THU_Piezo1"/>
    <property type="match status" value="1"/>
</dbReference>
<feature type="transmembrane region" description="Helical" evidence="11">
    <location>
        <begin position="2259"/>
        <end position="2277"/>
    </location>
</feature>
<feature type="transmembrane region" description="Helical" evidence="11">
    <location>
        <begin position="1026"/>
        <end position="1054"/>
    </location>
</feature>
<feature type="transmembrane region" description="Helical" evidence="11">
    <location>
        <begin position="1276"/>
        <end position="1294"/>
    </location>
</feature>
<feature type="transmembrane region" description="Helical" evidence="11">
    <location>
        <begin position="1174"/>
        <end position="1195"/>
    </location>
</feature>
<feature type="transmembrane region" description="Helical" evidence="11">
    <location>
        <begin position="56"/>
        <end position="77"/>
    </location>
</feature>
<feature type="region of interest" description="Disordered" evidence="10">
    <location>
        <begin position="149"/>
        <end position="169"/>
    </location>
</feature>
<evidence type="ECO:0000256" key="8">
    <source>
        <dbReference type="ARBA" id="ARBA00023136"/>
    </source>
</evidence>
<dbReference type="InterPro" id="IPR056769">
    <property type="entry name" value="Piezo_TM1-24"/>
</dbReference>
<keyword evidence="3" id="KW-0813">Transport</keyword>
<comment type="subcellular location">
    <subcellularLocation>
        <location evidence="1">Cell membrane</location>
        <topology evidence="1">Multi-pass membrane protein</topology>
    </subcellularLocation>
</comment>
<feature type="domain" description="Piezo THU9 and anchor" evidence="16">
    <location>
        <begin position="2373"/>
        <end position="2612"/>
    </location>
</feature>
<feature type="compositionally biased region" description="Low complexity" evidence="10">
    <location>
        <begin position="359"/>
        <end position="370"/>
    </location>
</feature>
<feature type="transmembrane region" description="Helical" evidence="11">
    <location>
        <begin position="1147"/>
        <end position="1168"/>
    </location>
</feature>
<dbReference type="Pfam" id="PF24874">
    <property type="entry name" value="Piezo_THU9_anchor"/>
    <property type="match status" value="1"/>
</dbReference>
<comment type="similarity">
    <text evidence="2">Belongs to the PIEZO (TC 1.A.75) family.</text>
</comment>
<feature type="region of interest" description="Disordered" evidence="10">
    <location>
        <begin position="1397"/>
        <end position="1439"/>
    </location>
</feature>
<feature type="transmembrane region" description="Helical" evidence="11">
    <location>
        <begin position="228"/>
        <end position="245"/>
    </location>
</feature>
<dbReference type="CTD" id="34112"/>
<dbReference type="InterPro" id="IPR056770">
    <property type="entry name" value="Piezo_THU9_anchor"/>
</dbReference>
<evidence type="ECO:0000256" key="2">
    <source>
        <dbReference type="ARBA" id="ARBA00007821"/>
    </source>
</evidence>
<feature type="transmembrane region" description="Helical" evidence="11">
    <location>
        <begin position="2895"/>
        <end position="2918"/>
    </location>
</feature>
<feature type="region of interest" description="Disordered" evidence="10">
    <location>
        <begin position="2767"/>
        <end position="2798"/>
    </location>
</feature>
<feature type="transmembrane region" description="Helical" evidence="11">
    <location>
        <begin position="512"/>
        <end position="530"/>
    </location>
</feature>
<feature type="compositionally biased region" description="Polar residues" evidence="10">
    <location>
        <begin position="2019"/>
        <end position="2029"/>
    </location>
</feature>
<feature type="domain" description="Piezo transmembrane helical unit" evidence="14">
    <location>
        <begin position="2166"/>
        <end position="2284"/>
    </location>
</feature>
<evidence type="ECO:0000313" key="17">
    <source>
        <dbReference type="Proteomes" id="UP000504633"/>
    </source>
</evidence>
<feature type="domain" description="Piezo TM25-28" evidence="13">
    <location>
        <begin position="1132"/>
        <end position="1379"/>
    </location>
</feature>
<feature type="region of interest" description="Disordered" evidence="10">
    <location>
        <begin position="1822"/>
        <end position="1893"/>
    </location>
</feature>
<feature type="transmembrane region" description="Helical" evidence="11">
    <location>
        <begin position="688"/>
        <end position="709"/>
    </location>
</feature>
<dbReference type="Pfam" id="PF15917">
    <property type="entry name" value="Piezo_TM25-28"/>
    <property type="match status" value="1"/>
</dbReference>
<feature type="transmembrane region" description="Helical" evidence="11">
    <location>
        <begin position="2210"/>
        <end position="2230"/>
    </location>
</feature>
<feature type="transmembrane region" description="Helical" evidence="11">
    <location>
        <begin position="2184"/>
        <end position="2203"/>
    </location>
</feature>
<feature type="transmembrane region" description="Helical" evidence="11">
    <location>
        <begin position="912"/>
        <end position="930"/>
    </location>
</feature>
<feature type="domain" description="Piezo TM1-24" evidence="15">
    <location>
        <begin position="26"/>
        <end position="714"/>
    </location>
</feature>
<feature type="transmembrane region" description="Helical" evidence="11">
    <location>
        <begin position="995"/>
        <end position="1014"/>
    </location>
</feature>
<feature type="region of interest" description="Disordered" evidence="10">
    <location>
        <begin position="1961"/>
        <end position="2029"/>
    </location>
</feature>
<feature type="transmembrane region" description="Helical" evidence="11">
    <location>
        <begin position="635"/>
        <end position="655"/>
    </location>
</feature>
<dbReference type="Pfam" id="PF24871">
    <property type="entry name" value="Piezo_TM1-24"/>
    <property type="match status" value="1"/>
</dbReference>
<dbReference type="GeneID" id="111599399"/>